<evidence type="ECO:0000256" key="6">
    <source>
        <dbReference type="SAM" id="Phobius"/>
    </source>
</evidence>
<feature type="transmembrane region" description="Helical" evidence="6">
    <location>
        <begin position="324"/>
        <end position="345"/>
    </location>
</feature>
<dbReference type="eggNOG" id="COG2244">
    <property type="taxonomic scope" value="Bacteria"/>
</dbReference>
<dbReference type="Pfam" id="PF01943">
    <property type="entry name" value="Polysacc_synt"/>
    <property type="match status" value="1"/>
</dbReference>
<feature type="transmembrane region" description="Helical" evidence="6">
    <location>
        <begin position="222"/>
        <end position="240"/>
    </location>
</feature>
<dbReference type="AlphaFoldDB" id="S0KQG6"/>
<feature type="transmembrane region" description="Helical" evidence="6">
    <location>
        <begin position="382"/>
        <end position="400"/>
    </location>
</feature>
<dbReference type="PANTHER" id="PTHR30250:SF11">
    <property type="entry name" value="O-ANTIGEN TRANSPORTER-RELATED"/>
    <property type="match status" value="1"/>
</dbReference>
<dbReference type="GO" id="GO:0005886">
    <property type="term" value="C:plasma membrane"/>
    <property type="evidence" value="ECO:0007669"/>
    <property type="project" value="UniProtKB-SubCell"/>
</dbReference>
<keyword evidence="5 6" id="KW-0472">Membrane</keyword>
<dbReference type="InterPro" id="IPR050833">
    <property type="entry name" value="Poly_Biosynth_Transport"/>
</dbReference>
<dbReference type="PANTHER" id="PTHR30250">
    <property type="entry name" value="PST FAMILY PREDICTED COLANIC ACID TRANSPORTER"/>
    <property type="match status" value="1"/>
</dbReference>
<feature type="transmembrane region" description="Helical" evidence="6">
    <location>
        <begin position="295"/>
        <end position="318"/>
    </location>
</feature>
<feature type="transmembrane region" description="Helical" evidence="6">
    <location>
        <begin position="12"/>
        <end position="33"/>
    </location>
</feature>
<gene>
    <name evidence="7" type="ORF">OMK_01622</name>
</gene>
<sequence length="471" mass="54995">MNEKTKLIIKNLNYTVSANFIVLLIYAILYLIIPKFLDLENYGLWQLYVLYSGYVGFFHFGWLDGIYLKLAGKEYDDVNKKELGTQFWYFLLFQSLIVLFLICLISIFIKNENFILILVLTAISLIIVNCKQFVLFILQSTNRIKEYATLSRTDRYLYIVILFIYLLNFDSFLGVIVLDIISKFIMMLWGLYVIQDILFSPREPFKKIFPVIISNIRVGSNLMFSNIASLLITGITRIFVEKVWDIKTFGQLSLILSISNMFLTFINAIGVVMFPMLRKMRRSQLPSVYLNLRNIFVPISYLALIVYPAVKIILKFWLPQYAESLIYMGILFPIIIFEGRMSLLIMTYLKTIRKERIILISNLIGLLMAIILTSISTFILKSLPVTVLSLLICIMSRCIFSEIQLTRILKINITIDIIVEVSLVSVFIISNYYFSTFIAFFLYLIFLTIYIVYKKGNIVKALQFSRRMMKY</sequence>
<evidence type="ECO:0000256" key="5">
    <source>
        <dbReference type="ARBA" id="ARBA00023136"/>
    </source>
</evidence>
<dbReference type="InterPro" id="IPR002797">
    <property type="entry name" value="Polysacc_synth"/>
</dbReference>
<dbReference type="STRING" id="44009.RV01_GL001049"/>
<keyword evidence="4 6" id="KW-1133">Transmembrane helix</keyword>
<protein>
    <recommendedName>
        <fullName evidence="9">Polysaccharide biosynthesis protein C-terminal domain-containing protein</fullName>
    </recommendedName>
</protein>
<feature type="transmembrane region" description="Helical" evidence="6">
    <location>
        <begin position="184"/>
        <end position="201"/>
    </location>
</feature>
<organism evidence="7 8">
    <name type="scientific">Enterococcus dispar ATCC 51266</name>
    <dbReference type="NCBI Taxonomy" id="1139219"/>
    <lineage>
        <taxon>Bacteria</taxon>
        <taxon>Bacillati</taxon>
        <taxon>Bacillota</taxon>
        <taxon>Bacilli</taxon>
        <taxon>Lactobacillales</taxon>
        <taxon>Enterococcaceae</taxon>
        <taxon>Enterococcus</taxon>
    </lineage>
</organism>
<feature type="transmembrane region" description="Helical" evidence="6">
    <location>
        <begin position="357"/>
        <end position="376"/>
    </location>
</feature>
<keyword evidence="8" id="KW-1185">Reference proteome</keyword>
<feature type="transmembrane region" description="Helical" evidence="6">
    <location>
        <begin position="45"/>
        <end position="67"/>
    </location>
</feature>
<accession>S0KQG6</accession>
<evidence type="ECO:0008006" key="9">
    <source>
        <dbReference type="Google" id="ProtNLM"/>
    </source>
</evidence>
<comment type="caution">
    <text evidence="7">The sequence shown here is derived from an EMBL/GenBank/DDBJ whole genome shotgun (WGS) entry which is preliminary data.</text>
</comment>
<reference evidence="7 8" key="1">
    <citation type="submission" date="2013-03" db="EMBL/GenBank/DDBJ databases">
        <title>The Genome Sequence of Enterococcus dispar ATCC_51266 (Illumina only assembly).</title>
        <authorList>
            <consortium name="The Broad Institute Genomics Platform"/>
            <consortium name="The Broad Institute Genome Sequencing Center for Infectious Disease"/>
            <person name="Earl A."/>
            <person name="Russ C."/>
            <person name="Gilmore M."/>
            <person name="Surin D."/>
            <person name="Walker B."/>
            <person name="Young S."/>
            <person name="Zeng Q."/>
            <person name="Gargeya S."/>
            <person name="Fitzgerald M."/>
            <person name="Haas B."/>
            <person name="Abouelleil A."/>
            <person name="Allen A.W."/>
            <person name="Alvarado L."/>
            <person name="Arachchi H.M."/>
            <person name="Berlin A.M."/>
            <person name="Chapman S.B."/>
            <person name="Gainer-Dewar J."/>
            <person name="Goldberg J."/>
            <person name="Griggs A."/>
            <person name="Gujja S."/>
            <person name="Hansen M."/>
            <person name="Howarth C."/>
            <person name="Imamovic A."/>
            <person name="Ireland A."/>
            <person name="Larimer J."/>
            <person name="McCowan C."/>
            <person name="Murphy C."/>
            <person name="Pearson M."/>
            <person name="Poon T.W."/>
            <person name="Priest M."/>
            <person name="Roberts A."/>
            <person name="Saif S."/>
            <person name="Shea T."/>
            <person name="Sisk P."/>
            <person name="Sykes S."/>
            <person name="Wortman J."/>
            <person name="Nusbaum C."/>
            <person name="Birren B."/>
        </authorList>
    </citation>
    <scope>NUCLEOTIDE SEQUENCE [LARGE SCALE GENOMIC DNA]</scope>
    <source>
        <strain evidence="7 8">ATCC 51266</strain>
    </source>
</reference>
<keyword evidence="3 6" id="KW-0812">Transmembrane</keyword>
<feature type="transmembrane region" description="Helical" evidence="6">
    <location>
        <begin position="115"/>
        <end position="136"/>
    </location>
</feature>
<feature type="transmembrane region" description="Helical" evidence="6">
    <location>
        <begin position="252"/>
        <end position="274"/>
    </location>
</feature>
<feature type="transmembrane region" description="Helical" evidence="6">
    <location>
        <begin position="436"/>
        <end position="453"/>
    </location>
</feature>
<evidence type="ECO:0000256" key="2">
    <source>
        <dbReference type="ARBA" id="ARBA00022475"/>
    </source>
</evidence>
<dbReference type="RefSeq" id="WP_016172788.1">
    <property type="nucleotide sequence ID" value="NZ_ASWK01000001.1"/>
</dbReference>
<evidence type="ECO:0000313" key="7">
    <source>
        <dbReference type="EMBL" id="EOT41446.1"/>
    </source>
</evidence>
<name>S0KQG6_9ENTE</name>
<evidence type="ECO:0000256" key="1">
    <source>
        <dbReference type="ARBA" id="ARBA00004651"/>
    </source>
</evidence>
<comment type="subcellular location">
    <subcellularLocation>
        <location evidence="1">Cell membrane</location>
        <topology evidence="1">Multi-pass membrane protein</topology>
    </subcellularLocation>
</comment>
<feature type="transmembrane region" description="Helical" evidence="6">
    <location>
        <begin position="156"/>
        <end position="178"/>
    </location>
</feature>
<evidence type="ECO:0000313" key="8">
    <source>
        <dbReference type="Proteomes" id="UP000014127"/>
    </source>
</evidence>
<dbReference type="EMBL" id="AHYR01000005">
    <property type="protein sequence ID" value="EOT41446.1"/>
    <property type="molecule type" value="Genomic_DNA"/>
</dbReference>
<proteinExistence type="predicted"/>
<dbReference type="HOGENOM" id="CLU_044974_0_0_9"/>
<feature type="transmembrane region" description="Helical" evidence="6">
    <location>
        <begin position="412"/>
        <end position="430"/>
    </location>
</feature>
<dbReference type="Proteomes" id="UP000014127">
    <property type="component" value="Unassembled WGS sequence"/>
</dbReference>
<feature type="transmembrane region" description="Helical" evidence="6">
    <location>
        <begin position="87"/>
        <end position="109"/>
    </location>
</feature>
<dbReference type="PATRIC" id="fig|1139219.3.peg.1580"/>
<evidence type="ECO:0000256" key="3">
    <source>
        <dbReference type="ARBA" id="ARBA00022692"/>
    </source>
</evidence>
<dbReference type="OrthoDB" id="385011at2"/>
<evidence type="ECO:0000256" key="4">
    <source>
        <dbReference type="ARBA" id="ARBA00022989"/>
    </source>
</evidence>
<keyword evidence="2" id="KW-1003">Cell membrane</keyword>